<reference evidence="1 2" key="1">
    <citation type="submission" date="2023-04" db="EMBL/GenBank/DDBJ databases">
        <title>Marinoamorphus aggregata gen. nov., sp. Nov., isolate from tissue of brittle star Ophioplocus japonicus.</title>
        <authorList>
            <person name="Kawano K."/>
            <person name="Sawayama S."/>
            <person name="Nakagawa S."/>
        </authorList>
    </citation>
    <scope>NUCLEOTIDE SEQUENCE [LARGE SCALE GENOMIC DNA]</scope>
    <source>
        <strain evidence="1 2">NKW23</strain>
    </source>
</reference>
<evidence type="ECO:0000313" key="1">
    <source>
        <dbReference type="EMBL" id="GMG83030.1"/>
    </source>
</evidence>
<keyword evidence="2" id="KW-1185">Reference proteome</keyword>
<evidence type="ECO:0008006" key="3">
    <source>
        <dbReference type="Google" id="ProtNLM"/>
    </source>
</evidence>
<dbReference type="RefSeq" id="WP_285671824.1">
    <property type="nucleotide sequence ID" value="NZ_BSYI01000015.1"/>
</dbReference>
<proteinExistence type="predicted"/>
<gene>
    <name evidence="1" type="ORF">LNKW23_22430</name>
</gene>
<sequence length="163" mass="17853">MVACGSCGGLLTAAWSKGRSKRYPYDVCLARYCAGKGKSVRKEKVEGEFEALLRQLTPVPELFTIAKAMLRDLWDARLGQADRGAAQIEKEIAAIEAKTGQLVERLIETDSPTLIAAHEAQIVKLEEQKMALADRGASSGQPRMTFEAVSRTALTFLANPWKI</sequence>
<name>A0ABQ6LL85_9RHOB</name>
<dbReference type="Proteomes" id="UP001239909">
    <property type="component" value="Unassembled WGS sequence"/>
</dbReference>
<evidence type="ECO:0000313" key="2">
    <source>
        <dbReference type="Proteomes" id="UP001239909"/>
    </source>
</evidence>
<dbReference type="EMBL" id="BSYI01000015">
    <property type="protein sequence ID" value="GMG83030.1"/>
    <property type="molecule type" value="Genomic_DNA"/>
</dbReference>
<protein>
    <recommendedName>
        <fullName evidence="3">Recombinase zinc beta ribbon domain-containing protein</fullName>
    </recommendedName>
</protein>
<organism evidence="1 2">
    <name type="scientific">Paralimibaculum aggregatum</name>
    <dbReference type="NCBI Taxonomy" id="3036245"/>
    <lineage>
        <taxon>Bacteria</taxon>
        <taxon>Pseudomonadati</taxon>
        <taxon>Pseudomonadota</taxon>
        <taxon>Alphaproteobacteria</taxon>
        <taxon>Rhodobacterales</taxon>
        <taxon>Paracoccaceae</taxon>
        <taxon>Paralimibaculum</taxon>
    </lineage>
</organism>
<comment type="caution">
    <text evidence="1">The sequence shown here is derived from an EMBL/GenBank/DDBJ whole genome shotgun (WGS) entry which is preliminary data.</text>
</comment>
<accession>A0ABQ6LL85</accession>